<name>A0ABM9AYG0_9BACT</name>
<dbReference type="PROSITE" id="PS50072">
    <property type="entry name" value="CSA_PPIASE_2"/>
    <property type="match status" value="1"/>
</dbReference>
<feature type="domain" description="PPIase cyclophilin-type" evidence="5">
    <location>
        <begin position="562"/>
        <end position="679"/>
    </location>
</feature>
<evidence type="ECO:0000259" key="5">
    <source>
        <dbReference type="PROSITE" id="PS50072"/>
    </source>
</evidence>
<organism evidence="6 7">
    <name type="scientific">Neolewinella maritima</name>
    <dbReference type="NCBI Taxonomy" id="1383882"/>
    <lineage>
        <taxon>Bacteria</taxon>
        <taxon>Pseudomonadati</taxon>
        <taxon>Bacteroidota</taxon>
        <taxon>Saprospiria</taxon>
        <taxon>Saprospirales</taxon>
        <taxon>Lewinellaceae</taxon>
        <taxon>Neolewinella</taxon>
    </lineage>
</organism>
<evidence type="ECO:0000256" key="1">
    <source>
        <dbReference type="ARBA" id="ARBA00013194"/>
    </source>
</evidence>
<reference evidence="6" key="1">
    <citation type="submission" date="2021-12" db="EMBL/GenBank/DDBJ databases">
        <authorList>
            <person name="Rodrigo-Torres L."/>
            <person name="Arahal R. D."/>
            <person name="Lucena T."/>
        </authorList>
    </citation>
    <scope>NUCLEOTIDE SEQUENCE</scope>
    <source>
        <strain evidence="6">CECT 8419</strain>
    </source>
</reference>
<comment type="caution">
    <text evidence="6">The sequence shown here is derived from an EMBL/GenBank/DDBJ whole genome shotgun (WGS) entry which is preliminary data.</text>
</comment>
<dbReference type="PANTHER" id="PTHR45625:SF4">
    <property type="entry name" value="PEPTIDYLPROLYL ISOMERASE DOMAIN AND WD REPEAT-CONTAINING PROTEIN 1"/>
    <property type="match status" value="1"/>
</dbReference>
<dbReference type="InterPro" id="IPR004155">
    <property type="entry name" value="PBS_lyase_HEAT"/>
</dbReference>
<keyword evidence="3" id="KW-0413">Isomerase</keyword>
<dbReference type="PANTHER" id="PTHR45625">
    <property type="entry name" value="PEPTIDYL-PROLYL CIS-TRANS ISOMERASE-RELATED"/>
    <property type="match status" value="1"/>
</dbReference>
<dbReference type="SMART" id="SM00567">
    <property type="entry name" value="EZ_HEAT"/>
    <property type="match status" value="5"/>
</dbReference>
<dbReference type="Gene3D" id="2.40.100.10">
    <property type="entry name" value="Cyclophilin-like"/>
    <property type="match status" value="1"/>
</dbReference>
<sequence>MVGAAKVAAYLYPMPLCRLVSPLLPTGFIVWGFVPLALLLTACIPPSEPVSRTTVAIDLADTTTRQLFDWQNARQTDSLVSYLHHSNPTYRYLAARAFGSFPTLTDAARDTLITLLSDSETVVRVQAAYALGQSGQEPVADALVAAFDRSGSAPSFNAAVLQAVGKVGTDDQAALLANITTYTPQDTVLLAGRMYGMLYAALRGYHPAAADAATVGLVLDTSVPNEVRYPAAQYLQRIDIELDSSQERRLRDLLRTTSDPLIAMGVIRTLGRSGLPPARIALLRRLEAGTDWRERVEIVRALAGFEYASVRESVIEALRDPHPLVARTAADYLINHGIAADAPLYLQLAQDDLPPAISAQLYRAANRHLSPFLTDYRERITTNLRQRFTTSSDPYERADLLRALGEFPWMYRVLYGYLQESTSPVVRTAAAEALQTISDRPDFDDYFRSSRQRIRAELASFFRELIEGREEGPAYHAALALTEGAGVYRSIYPDLAWLDTALEGYALPRQLETYTEVYRSRNALRGEEQALPSAPAQRVLTIDWNLLAASADRTVRITTADGIIALRLYPTVAPATVTSFLQLIDEGYYDGKTFHRVVPNFVAQGGGPRGDGFGSEDFTLPTETPLLHWDRAGLVGMASAGRDTEGVQFFITHRPTPHLDGKYTIFAEVIEGQDVVDSLVPGSRIEGIELE</sequence>
<proteinExistence type="predicted"/>
<keyword evidence="4" id="KW-0812">Transmembrane</keyword>
<dbReference type="Pfam" id="PF13646">
    <property type="entry name" value="HEAT_2"/>
    <property type="match status" value="2"/>
</dbReference>
<dbReference type="InterPro" id="IPR016024">
    <property type="entry name" value="ARM-type_fold"/>
</dbReference>
<dbReference type="Pfam" id="PF00160">
    <property type="entry name" value="Pro_isomerase"/>
    <property type="match status" value="1"/>
</dbReference>
<evidence type="ECO:0000256" key="2">
    <source>
        <dbReference type="ARBA" id="ARBA00023110"/>
    </source>
</evidence>
<dbReference type="Proteomes" id="UP000837803">
    <property type="component" value="Unassembled WGS sequence"/>
</dbReference>
<keyword evidence="2" id="KW-0697">Rotamase</keyword>
<dbReference type="SUPFAM" id="SSF48371">
    <property type="entry name" value="ARM repeat"/>
    <property type="match status" value="1"/>
</dbReference>
<feature type="transmembrane region" description="Helical" evidence="4">
    <location>
        <begin position="23"/>
        <end position="44"/>
    </location>
</feature>
<evidence type="ECO:0000256" key="4">
    <source>
        <dbReference type="SAM" id="Phobius"/>
    </source>
</evidence>
<dbReference type="InterPro" id="IPR044666">
    <property type="entry name" value="Cyclophilin_A-like"/>
</dbReference>
<dbReference type="SUPFAM" id="SSF50891">
    <property type="entry name" value="Cyclophilin-like"/>
    <property type="match status" value="1"/>
</dbReference>
<dbReference type="CDD" id="cd00317">
    <property type="entry name" value="cyclophilin"/>
    <property type="match status" value="1"/>
</dbReference>
<dbReference type="InterPro" id="IPR029000">
    <property type="entry name" value="Cyclophilin-like_dom_sf"/>
</dbReference>
<dbReference type="EMBL" id="CAKLPZ010000001">
    <property type="protein sequence ID" value="CAH0999756.1"/>
    <property type="molecule type" value="Genomic_DNA"/>
</dbReference>
<protein>
    <recommendedName>
        <fullName evidence="1">peptidylprolyl isomerase</fullName>
        <ecNumber evidence="1">5.2.1.8</ecNumber>
    </recommendedName>
</protein>
<dbReference type="EC" id="5.2.1.8" evidence="1"/>
<evidence type="ECO:0000313" key="7">
    <source>
        <dbReference type="Proteomes" id="UP000837803"/>
    </source>
</evidence>
<gene>
    <name evidence="6" type="ORF">LEM8419_01056</name>
</gene>
<keyword evidence="7" id="KW-1185">Reference proteome</keyword>
<keyword evidence="4" id="KW-1133">Transmembrane helix</keyword>
<evidence type="ECO:0000313" key="6">
    <source>
        <dbReference type="EMBL" id="CAH0999756.1"/>
    </source>
</evidence>
<dbReference type="InterPro" id="IPR002130">
    <property type="entry name" value="Cyclophilin-type_PPIase_dom"/>
</dbReference>
<keyword evidence="4" id="KW-0472">Membrane</keyword>
<accession>A0ABM9AYG0</accession>
<evidence type="ECO:0000256" key="3">
    <source>
        <dbReference type="ARBA" id="ARBA00023235"/>
    </source>
</evidence>
<dbReference type="PRINTS" id="PR00153">
    <property type="entry name" value="CSAPPISMRASE"/>
</dbReference>
<dbReference type="Gene3D" id="1.25.10.10">
    <property type="entry name" value="Leucine-rich Repeat Variant"/>
    <property type="match status" value="2"/>
</dbReference>
<dbReference type="InterPro" id="IPR011989">
    <property type="entry name" value="ARM-like"/>
</dbReference>